<accession>W0RFQ7</accession>
<protein>
    <submittedName>
        <fullName evidence="1">Glycosyl hydrolase BNR repeat-containing glycosyl hydrolase</fullName>
    </submittedName>
</protein>
<dbReference type="InterPro" id="IPR052025">
    <property type="entry name" value="Xyloglucanase_GH74"/>
</dbReference>
<dbReference type="AlphaFoldDB" id="W0RFQ7"/>
<reference evidence="1 2" key="1">
    <citation type="journal article" date="2014" name="Genome Announc.">
        <title>Genome Sequence and Methylome of Soil Bacterium Gemmatirosa kalamazoonensis KBS708T, a Member of the Rarely Cultivated Gemmatimonadetes Phylum.</title>
        <authorList>
            <person name="Debruyn J.M."/>
            <person name="Radosevich M."/>
            <person name="Wommack K.E."/>
            <person name="Polson S.W."/>
            <person name="Hauser L.J."/>
            <person name="Fawaz M.N."/>
            <person name="Korlach J."/>
            <person name="Tsai Y.C."/>
        </authorList>
    </citation>
    <scope>NUCLEOTIDE SEQUENCE [LARGE SCALE GENOMIC DNA]</scope>
    <source>
        <strain evidence="1 2">KBS708</strain>
    </source>
</reference>
<dbReference type="CDD" id="cd15482">
    <property type="entry name" value="Sialidase_non-viral"/>
    <property type="match status" value="1"/>
</dbReference>
<dbReference type="HOGENOM" id="CLU_058803_2_0_0"/>
<keyword evidence="2" id="KW-1185">Reference proteome</keyword>
<name>W0RFQ7_9BACT</name>
<dbReference type="GO" id="GO:0010411">
    <property type="term" value="P:xyloglucan metabolic process"/>
    <property type="evidence" value="ECO:0007669"/>
    <property type="project" value="TreeGrafter"/>
</dbReference>
<dbReference type="InParanoid" id="W0RFQ7"/>
<dbReference type="Gene3D" id="2.130.10.10">
    <property type="entry name" value="YVTN repeat-like/Quinoprotein amine dehydrogenase"/>
    <property type="match status" value="1"/>
</dbReference>
<dbReference type="EMBL" id="CP007128">
    <property type="protein sequence ID" value="AHG88203.1"/>
    <property type="molecule type" value="Genomic_DNA"/>
</dbReference>
<dbReference type="RefSeq" id="WP_025409748.1">
    <property type="nucleotide sequence ID" value="NZ_CP007128.1"/>
</dbReference>
<sequence>MPTAPQAGDVLLLVGTVKGAFILRADAERGAWTIDGPHFPGESVYAMAYDGRGGRNRLLAATRSFHWGSAIRTSDDFGATWSGPERQNVRFPEDSGLALVQVWQIVPGPADEPDRLWAGVEPAALFESRDGGESWAAVDGLLRHEHRPRWQPGGGGLCLHTIVPDPTRAERMLVAISTAGVYRTDDGGATWRPRNEGVRAEFLPNKYPEFGQCVHKVVHHPARPERLFLQNHWGLYRSDDWGDSWTDVANGVPSDFGFAMAMHPRDVDTVYIVPIQSDEFRITPDAKLRVYRTRNAGASWEPLTAGLPQEDAYETVLRDALATDAHDPAGVYFGTRSGKVYASADGGDSWTCLADALPSICCVKVGVVGTPAA</sequence>
<dbReference type="eggNOG" id="COG4447">
    <property type="taxonomic scope" value="Bacteria"/>
</dbReference>
<dbReference type="SUPFAM" id="SSF110296">
    <property type="entry name" value="Oligoxyloglucan reducing end-specific cellobiohydrolase"/>
    <property type="match status" value="1"/>
</dbReference>
<dbReference type="PANTHER" id="PTHR43739">
    <property type="entry name" value="XYLOGLUCANASE (EUROFUNG)"/>
    <property type="match status" value="1"/>
</dbReference>
<dbReference type="OrthoDB" id="9764804at2"/>
<dbReference type="PATRIC" id="fig|861299.3.peg.678"/>
<dbReference type="PANTHER" id="PTHR43739:SF5">
    <property type="entry name" value="EXO-ALPHA-SIALIDASE"/>
    <property type="match status" value="1"/>
</dbReference>
<dbReference type="KEGG" id="gba:J421_0666"/>
<dbReference type="InterPro" id="IPR015943">
    <property type="entry name" value="WD40/YVTN_repeat-like_dom_sf"/>
</dbReference>
<keyword evidence="1" id="KW-0378">Hydrolase</keyword>
<proteinExistence type="predicted"/>
<dbReference type="STRING" id="861299.J421_0666"/>
<dbReference type="GO" id="GO:0016787">
    <property type="term" value="F:hydrolase activity"/>
    <property type="evidence" value="ECO:0007669"/>
    <property type="project" value="UniProtKB-KW"/>
</dbReference>
<gene>
    <name evidence="1" type="ORF">J421_0666</name>
</gene>
<organism evidence="1 2">
    <name type="scientific">Gemmatirosa kalamazoonensis</name>
    <dbReference type="NCBI Taxonomy" id="861299"/>
    <lineage>
        <taxon>Bacteria</taxon>
        <taxon>Pseudomonadati</taxon>
        <taxon>Gemmatimonadota</taxon>
        <taxon>Gemmatimonadia</taxon>
        <taxon>Gemmatimonadales</taxon>
        <taxon>Gemmatimonadaceae</taxon>
        <taxon>Gemmatirosa</taxon>
    </lineage>
</organism>
<dbReference type="Proteomes" id="UP000019151">
    <property type="component" value="Chromosome"/>
</dbReference>
<evidence type="ECO:0000313" key="1">
    <source>
        <dbReference type="EMBL" id="AHG88203.1"/>
    </source>
</evidence>
<evidence type="ECO:0000313" key="2">
    <source>
        <dbReference type="Proteomes" id="UP000019151"/>
    </source>
</evidence>